<keyword evidence="2" id="KW-0223">Dioxygenase</keyword>
<protein>
    <submittedName>
        <fullName evidence="2">Phytanoyl-CoA dioxygenase</fullName>
    </submittedName>
</protein>
<dbReference type="AlphaFoldDB" id="A0AA87XXF4"/>
<proteinExistence type="predicted"/>
<feature type="compositionally biased region" description="Low complexity" evidence="1">
    <location>
        <begin position="10"/>
        <end position="27"/>
    </location>
</feature>
<dbReference type="InterPro" id="IPR051961">
    <property type="entry name" value="Fungal_Metabolite_Diox"/>
</dbReference>
<comment type="caution">
    <text evidence="2">The sequence shown here is derived from an EMBL/GenBank/DDBJ whole genome shotgun (WGS) entry which is preliminary data.</text>
</comment>
<dbReference type="InterPro" id="IPR008775">
    <property type="entry name" value="Phytyl_CoA_dOase-like"/>
</dbReference>
<organism evidence="2 3">
    <name type="scientific">Pseudoduganella albidiflava</name>
    <dbReference type="NCBI Taxonomy" id="321983"/>
    <lineage>
        <taxon>Bacteria</taxon>
        <taxon>Pseudomonadati</taxon>
        <taxon>Pseudomonadota</taxon>
        <taxon>Betaproteobacteria</taxon>
        <taxon>Burkholderiales</taxon>
        <taxon>Oxalobacteraceae</taxon>
        <taxon>Telluria group</taxon>
        <taxon>Pseudoduganella</taxon>
    </lineage>
</organism>
<dbReference type="PANTHER" id="PTHR37563:SF2">
    <property type="entry name" value="PHYTANOYL-COA DIOXYGENASE FAMILY PROTEIN (AFU_ORTHOLOGUE AFUA_2G03330)"/>
    <property type="match status" value="1"/>
</dbReference>
<dbReference type="GO" id="GO:0016706">
    <property type="term" value="F:2-oxoglutarate-dependent dioxygenase activity"/>
    <property type="evidence" value="ECO:0007669"/>
    <property type="project" value="UniProtKB-ARBA"/>
</dbReference>
<evidence type="ECO:0000313" key="2">
    <source>
        <dbReference type="EMBL" id="GGY47250.1"/>
    </source>
</evidence>
<dbReference type="Gene3D" id="2.60.120.620">
    <property type="entry name" value="q2cbj1_9rhob like domain"/>
    <property type="match status" value="1"/>
</dbReference>
<feature type="region of interest" description="Disordered" evidence="1">
    <location>
        <begin position="1"/>
        <end position="27"/>
    </location>
</feature>
<gene>
    <name evidence="2" type="ORF">GCM10007387_31520</name>
</gene>
<dbReference type="Pfam" id="PF05721">
    <property type="entry name" value="PhyH"/>
    <property type="match status" value="1"/>
</dbReference>
<dbReference type="EMBL" id="BMWV01000007">
    <property type="protein sequence ID" value="GGY47250.1"/>
    <property type="molecule type" value="Genomic_DNA"/>
</dbReference>
<evidence type="ECO:0000256" key="1">
    <source>
        <dbReference type="SAM" id="MobiDB-lite"/>
    </source>
</evidence>
<reference evidence="2" key="2">
    <citation type="submission" date="2022-12" db="EMBL/GenBank/DDBJ databases">
        <authorList>
            <person name="Sun Q."/>
            <person name="Kim S."/>
        </authorList>
    </citation>
    <scope>NUCLEOTIDE SEQUENCE</scope>
    <source>
        <strain evidence="2">KCTC 12343</strain>
    </source>
</reference>
<dbReference type="RefSeq" id="WP_174800393.1">
    <property type="nucleotide sequence ID" value="NZ_BMWV01000007.1"/>
</dbReference>
<accession>A0AA87XXF4</accession>
<reference evidence="2" key="1">
    <citation type="journal article" date="2014" name="Int. J. Syst. Evol. Microbiol.">
        <title>Complete genome sequence of Corynebacterium casei LMG S-19264T (=DSM 44701T), isolated from a smear-ripened cheese.</title>
        <authorList>
            <consortium name="US DOE Joint Genome Institute (JGI-PGF)"/>
            <person name="Walter F."/>
            <person name="Albersmeier A."/>
            <person name="Kalinowski J."/>
            <person name="Ruckert C."/>
        </authorList>
    </citation>
    <scope>NUCLEOTIDE SEQUENCE</scope>
    <source>
        <strain evidence="2">KCTC 12343</strain>
    </source>
</reference>
<name>A0AA87XXF4_9BURK</name>
<dbReference type="Proteomes" id="UP000628442">
    <property type="component" value="Unassembled WGS sequence"/>
</dbReference>
<dbReference type="PANTHER" id="PTHR37563">
    <property type="entry name" value="PHYTANOYL-COA DIOXYGENASE FAMILY PROTEIN (AFU_ORTHOLOGUE AFUA_2G03330)"/>
    <property type="match status" value="1"/>
</dbReference>
<sequence>MNETRNDIGNTAGNKAADPAAGPAANGTGEHGGYEVATIMGALYGDGFTALKGAFSREWVQRLREDIDMLFAEAQRQPGGALPRGPNRFYVEIHPERLRGFVDIVTHPWVAAVCEAILGPDYKVVEAGFDVPGPGALHQPWHRDFPTPEATLVGRRLNSLAFNITTVDVTEDMGPFEIAPGTQWDDLAGGHPMFPAQELWPRYQARAQRKLAQMGDISARSALTIHRGTANHSDKSRPVFVLGVDAPDGTNADKHDLQVTRGYWDGLPEQVRRHLSCRVVDRLEPIVQEHAIEGLLKGVDEPSMGGSMGG</sequence>
<keyword evidence="2" id="KW-0560">Oxidoreductase</keyword>
<dbReference type="SUPFAM" id="SSF51197">
    <property type="entry name" value="Clavaminate synthase-like"/>
    <property type="match status" value="1"/>
</dbReference>
<evidence type="ECO:0000313" key="3">
    <source>
        <dbReference type="Proteomes" id="UP000628442"/>
    </source>
</evidence>